<gene>
    <name evidence="3" type="ORF">METZ01_LOCUS171541</name>
</gene>
<organism evidence="3">
    <name type="scientific">marine metagenome</name>
    <dbReference type="NCBI Taxonomy" id="408172"/>
    <lineage>
        <taxon>unclassified sequences</taxon>
        <taxon>metagenomes</taxon>
        <taxon>ecological metagenomes</taxon>
    </lineage>
</organism>
<dbReference type="EMBL" id="UINC01031909">
    <property type="protein sequence ID" value="SVB18687.1"/>
    <property type="molecule type" value="Genomic_DNA"/>
</dbReference>
<dbReference type="PANTHER" id="PTHR31527:SF0">
    <property type="entry name" value="RE64534P"/>
    <property type="match status" value="1"/>
</dbReference>
<dbReference type="Pfam" id="PF09347">
    <property type="entry name" value="DUF1989"/>
    <property type="match status" value="1"/>
</dbReference>
<evidence type="ECO:0000256" key="1">
    <source>
        <dbReference type="SAM" id="MobiDB-lite"/>
    </source>
</evidence>
<evidence type="ECO:0000259" key="2">
    <source>
        <dbReference type="Pfam" id="PF09347"/>
    </source>
</evidence>
<feature type="domain" description="DUF1989" evidence="2">
    <location>
        <begin position="193"/>
        <end position="361"/>
    </location>
</feature>
<feature type="region of interest" description="Disordered" evidence="1">
    <location>
        <begin position="1"/>
        <end position="25"/>
    </location>
</feature>
<dbReference type="AlphaFoldDB" id="A0A382BZT4"/>
<feature type="non-terminal residue" evidence="3">
    <location>
        <position position="430"/>
    </location>
</feature>
<sequence length="430" mass="47957">MTEIETEIPKQTGPRERVLRPGLPSQKSGLERYRVAGGGSVLFRVFGGDQIRIIDIEGKQPSEVVAFSNGRCNVALLGATITGQGDGLKKILNSKSPSTERFKARLERHQLSLENLHSVDLFVDGSRAGEYTSMSADAEGVVIVSAPGGAMRPEEQMPPTDLEVIIERANPNIAAIETPDLPEPLADPLIDSRIPKRTAWSYEVKAGEWIQVIDVEGRECSDFQAFSAAQLDKGIERCLDVTTTRSLVAMGYPQPGLMAKYYDQDMRPLIELVQDNCCRHDAFGLACTAKYYEDLGYPGHVNCSDNFNSALGRYPIQARPGWMAMNFFYNTGIDDQNQFYLDEPWSRPGDYVLMRALEDLVCVSSACPCDIDSANGWNPTDIHVRTYRAAEKFKRSIGFRKRMDSEVEMTKETGFHPHTSTLTRNYAEYN</sequence>
<proteinExistence type="predicted"/>
<dbReference type="InterPro" id="IPR018959">
    <property type="entry name" value="DUF1989"/>
</dbReference>
<accession>A0A382BZT4</accession>
<reference evidence="3" key="1">
    <citation type="submission" date="2018-05" db="EMBL/GenBank/DDBJ databases">
        <authorList>
            <person name="Lanie J.A."/>
            <person name="Ng W.-L."/>
            <person name="Kazmierczak K.M."/>
            <person name="Andrzejewski T.M."/>
            <person name="Davidsen T.M."/>
            <person name="Wayne K.J."/>
            <person name="Tettelin H."/>
            <person name="Glass J.I."/>
            <person name="Rusch D."/>
            <person name="Podicherti R."/>
            <person name="Tsui H.-C.T."/>
            <person name="Winkler M.E."/>
        </authorList>
    </citation>
    <scope>NUCLEOTIDE SEQUENCE</scope>
</reference>
<evidence type="ECO:0000313" key="3">
    <source>
        <dbReference type="EMBL" id="SVB18687.1"/>
    </source>
</evidence>
<name>A0A382BZT4_9ZZZZ</name>
<dbReference type="PANTHER" id="PTHR31527">
    <property type="entry name" value="RE64534P"/>
    <property type="match status" value="1"/>
</dbReference>
<protein>
    <recommendedName>
        <fullName evidence="2">DUF1989 domain-containing protein</fullName>
    </recommendedName>
</protein>
<dbReference type="PIRSF" id="PIRSF006487">
    <property type="entry name" value="GcvT"/>
    <property type="match status" value="1"/>
</dbReference>